<dbReference type="EC" id="2.7.13.3" evidence="2"/>
<dbReference type="InterPro" id="IPR036890">
    <property type="entry name" value="HATPase_C_sf"/>
</dbReference>
<dbReference type="GO" id="GO:0016301">
    <property type="term" value="F:kinase activity"/>
    <property type="evidence" value="ECO:0007669"/>
    <property type="project" value="UniProtKB-KW"/>
</dbReference>
<dbReference type="CDD" id="cd16917">
    <property type="entry name" value="HATPase_UhpB-NarQ-NarX-like"/>
    <property type="match status" value="1"/>
</dbReference>
<keyword evidence="5" id="KW-0547">Nucleotide-binding</keyword>
<feature type="compositionally biased region" description="Low complexity" evidence="9">
    <location>
        <begin position="287"/>
        <end position="296"/>
    </location>
</feature>
<evidence type="ECO:0000256" key="4">
    <source>
        <dbReference type="ARBA" id="ARBA00022679"/>
    </source>
</evidence>
<name>A0ABV7ZPP6_9CORY</name>
<dbReference type="SMART" id="SM00387">
    <property type="entry name" value="HATPase_c"/>
    <property type="match status" value="1"/>
</dbReference>
<sequence length="461" mass="49654">MSEGPSEQRKTPRWADRRLELPAWLRAVVDGAGAFVALAMTRSLDQQYIFGPNAWWPQSFLDYPEWMSPAHLAWVIAAGAVLTVRRLLPMFTSVALPVLLFIHLLALPTTYSAFIVTAFAMFHLGRHCPVRWRRPAWAAVAVFVPAAMLLRGEALVVSWQVALVQTLPALCVLGFFWMWGSNRRRRDQELTSLRDRAELAAIAERTRIAREMHDIVAHSLTAVIAQADGGRFIAAKHPDKAVEALENIASTARDSLGQMRQLLSVLRDPAEDGAVAPLDDGPASARSGPAADSAAGESGGDESARGESGRGASGGGAAEVQFAPMPGLDALPQLVAESTRAGLRVTFEEEGPRPVVGATTQLTIYRIIQESLTNALKHAGHVAVDVRLEWGRRGCTVTVHNDAGPGNVEVEASRSRSGAPRIGRGITGMRERVALHGGTLDIDDAPGGYTVTARLPEEGTR</sequence>
<dbReference type="Gene3D" id="1.20.5.1930">
    <property type="match status" value="1"/>
</dbReference>
<dbReference type="SUPFAM" id="SSF55874">
    <property type="entry name" value="ATPase domain of HSP90 chaperone/DNA topoisomerase II/histidine kinase"/>
    <property type="match status" value="1"/>
</dbReference>
<dbReference type="Gene3D" id="3.30.565.10">
    <property type="entry name" value="Histidine kinase-like ATPase, C-terminal domain"/>
    <property type="match status" value="1"/>
</dbReference>
<comment type="catalytic activity">
    <reaction evidence="1">
        <text>ATP + protein L-histidine = ADP + protein N-phospho-L-histidine.</text>
        <dbReference type="EC" id="2.7.13.3"/>
    </reaction>
</comment>
<comment type="caution">
    <text evidence="12">The sequence shown here is derived from an EMBL/GenBank/DDBJ whole genome shotgun (WGS) entry which is preliminary data.</text>
</comment>
<accession>A0ABV7ZPP6</accession>
<dbReference type="Pfam" id="PF07730">
    <property type="entry name" value="HisKA_3"/>
    <property type="match status" value="1"/>
</dbReference>
<dbReference type="InterPro" id="IPR003594">
    <property type="entry name" value="HATPase_dom"/>
</dbReference>
<keyword evidence="13" id="KW-1185">Reference proteome</keyword>
<evidence type="ECO:0000313" key="13">
    <source>
        <dbReference type="Proteomes" id="UP001595751"/>
    </source>
</evidence>
<keyword evidence="8" id="KW-0902">Two-component regulatory system</keyword>
<evidence type="ECO:0000259" key="11">
    <source>
        <dbReference type="SMART" id="SM00387"/>
    </source>
</evidence>
<dbReference type="PANTHER" id="PTHR24421">
    <property type="entry name" value="NITRATE/NITRITE SENSOR PROTEIN NARX-RELATED"/>
    <property type="match status" value="1"/>
</dbReference>
<dbReference type="InterPro" id="IPR011712">
    <property type="entry name" value="Sig_transdc_His_kin_sub3_dim/P"/>
</dbReference>
<keyword evidence="3" id="KW-0597">Phosphoprotein</keyword>
<feature type="transmembrane region" description="Helical" evidence="10">
    <location>
        <begin position="157"/>
        <end position="179"/>
    </location>
</feature>
<proteinExistence type="predicted"/>
<reference evidence="13" key="1">
    <citation type="journal article" date="2019" name="Int. J. Syst. Evol. Microbiol.">
        <title>The Global Catalogue of Microorganisms (GCM) 10K type strain sequencing project: providing services to taxonomists for standard genome sequencing and annotation.</title>
        <authorList>
            <consortium name="The Broad Institute Genomics Platform"/>
            <consortium name="The Broad Institute Genome Sequencing Center for Infectious Disease"/>
            <person name="Wu L."/>
            <person name="Ma J."/>
        </authorList>
    </citation>
    <scope>NUCLEOTIDE SEQUENCE [LARGE SCALE GENOMIC DNA]</scope>
    <source>
        <strain evidence="13">CCUG 53252</strain>
    </source>
</reference>
<keyword evidence="10" id="KW-1133">Transmembrane helix</keyword>
<evidence type="ECO:0000256" key="1">
    <source>
        <dbReference type="ARBA" id="ARBA00000085"/>
    </source>
</evidence>
<dbReference type="InterPro" id="IPR050482">
    <property type="entry name" value="Sensor_HK_TwoCompSys"/>
</dbReference>
<dbReference type="EMBL" id="JBHRZN010000002">
    <property type="protein sequence ID" value="MFC3850239.1"/>
    <property type="molecule type" value="Genomic_DNA"/>
</dbReference>
<protein>
    <recommendedName>
        <fullName evidence="2">histidine kinase</fullName>
        <ecNumber evidence="2">2.7.13.3</ecNumber>
    </recommendedName>
</protein>
<gene>
    <name evidence="12" type="ORF">ACFORJ_08690</name>
</gene>
<evidence type="ECO:0000256" key="10">
    <source>
        <dbReference type="SAM" id="Phobius"/>
    </source>
</evidence>
<feature type="domain" description="Histidine kinase/HSP90-like ATPase" evidence="11">
    <location>
        <begin position="359"/>
        <end position="459"/>
    </location>
</feature>
<keyword evidence="4" id="KW-0808">Transferase</keyword>
<keyword evidence="7" id="KW-0067">ATP-binding</keyword>
<dbReference type="RefSeq" id="WP_290289788.1">
    <property type="nucleotide sequence ID" value="NZ_CP047211.1"/>
</dbReference>
<evidence type="ECO:0000256" key="2">
    <source>
        <dbReference type="ARBA" id="ARBA00012438"/>
    </source>
</evidence>
<evidence type="ECO:0000256" key="6">
    <source>
        <dbReference type="ARBA" id="ARBA00022777"/>
    </source>
</evidence>
<feature type="transmembrane region" description="Helical" evidence="10">
    <location>
        <begin position="70"/>
        <end position="88"/>
    </location>
</feature>
<evidence type="ECO:0000256" key="9">
    <source>
        <dbReference type="SAM" id="MobiDB-lite"/>
    </source>
</evidence>
<keyword evidence="10" id="KW-0812">Transmembrane</keyword>
<keyword evidence="10" id="KW-0472">Membrane</keyword>
<dbReference type="Proteomes" id="UP001595751">
    <property type="component" value="Unassembled WGS sequence"/>
</dbReference>
<evidence type="ECO:0000256" key="8">
    <source>
        <dbReference type="ARBA" id="ARBA00023012"/>
    </source>
</evidence>
<dbReference type="PANTHER" id="PTHR24421:SF10">
    <property type="entry name" value="NITRATE_NITRITE SENSOR PROTEIN NARQ"/>
    <property type="match status" value="1"/>
</dbReference>
<feature type="transmembrane region" description="Helical" evidence="10">
    <location>
        <begin position="94"/>
        <end position="122"/>
    </location>
</feature>
<evidence type="ECO:0000313" key="12">
    <source>
        <dbReference type="EMBL" id="MFC3850239.1"/>
    </source>
</evidence>
<organism evidence="12 13">
    <name type="scientific">Corynebacterium hansenii</name>
    <dbReference type="NCBI Taxonomy" id="394964"/>
    <lineage>
        <taxon>Bacteria</taxon>
        <taxon>Bacillati</taxon>
        <taxon>Actinomycetota</taxon>
        <taxon>Actinomycetes</taxon>
        <taxon>Mycobacteriales</taxon>
        <taxon>Corynebacteriaceae</taxon>
        <taxon>Corynebacterium</taxon>
    </lineage>
</organism>
<evidence type="ECO:0000256" key="5">
    <source>
        <dbReference type="ARBA" id="ARBA00022741"/>
    </source>
</evidence>
<keyword evidence="6 12" id="KW-0418">Kinase</keyword>
<evidence type="ECO:0000256" key="7">
    <source>
        <dbReference type="ARBA" id="ARBA00022840"/>
    </source>
</evidence>
<dbReference type="Pfam" id="PF02518">
    <property type="entry name" value="HATPase_c"/>
    <property type="match status" value="1"/>
</dbReference>
<feature type="region of interest" description="Disordered" evidence="9">
    <location>
        <begin position="273"/>
        <end position="320"/>
    </location>
</feature>
<evidence type="ECO:0000256" key="3">
    <source>
        <dbReference type="ARBA" id="ARBA00022553"/>
    </source>
</evidence>